<dbReference type="Proteomes" id="UP001603857">
    <property type="component" value="Unassembled WGS sequence"/>
</dbReference>
<name>A0ABD1MY58_9FABA</name>
<reference evidence="1 2" key="1">
    <citation type="submission" date="2024-08" db="EMBL/GenBank/DDBJ databases">
        <title>Insights into the chromosomal genome structure of Flemingia macrophylla.</title>
        <authorList>
            <person name="Ding Y."/>
            <person name="Zhao Y."/>
            <person name="Bi W."/>
            <person name="Wu M."/>
            <person name="Zhao G."/>
            <person name="Gong Y."/>
            <person name="Li W."/>
            <person name="Zhang P."/>
        </authorList>
    </citation>
    <scope>NUCLEOTIDE SEQUENCE [LARGE SCALE GENOMIC DNA]</scope>
    <source>
        <strain evidence="1">DYQJB</strain>
        <tissue evidence="1">Leaf</tissue>
    </source>
</reference>
<gene>
    <name evidence="1" type="ORF">Fmac_008516</name>
</gene>
<keyword evidence="2" id="KW-1185">Reference proteome</keyword>
<evidence type="ECO:0000313" key="2">
    <source>
        <dbReference type="Proteomes" id="UP001603857"/>
    </source>
</evidence>
<accession>A0ABD1MY58</accession>
<protein>
    <submittedName>
        <fullName evidence="1">Uncharacterized protein</fullName>
    </submittedName>
</protein>
<proteinExistence type="predicted"/>
<evidence type="ECO:0000313" key="1">
    <source>
        <dbReference type="EMBL" id="KAL2340576.1"/>
    </source>
</evidence>
<dbReference type="AlphaFoldDB" id="A0ABD1MY58"/>
<comment type="caution">
    <text evidence="1">The sequence shown here is derived from an EMBL/GenBank/DDBJ whole genome shotgun (WGS) entry which is preliminary data.</text>
</comment>
<organism evidence="1 2">
    <name type="scientific">Flemingia macrophylla</name>
    <dbReference type="NCBI Taxonomy" id="520843"/>
    <lineage>
        <taxon>Eukaryota</taxon>
        <taxon>Viridiplantae</taxon>
        <taxon>Streptophyta</taxon>
        <taxon>Embryophyta</taxon>
        <taxon>Tracheophyta</taxon>
        <taxon>Spermatophyta</taxon>
        <taxon>Magnoliopsida</taxon>
        <taxon>eudicotyledons</taxon>
        <taxon>Gunneridae</taxon>
        <taxon>Pentapetalae</taxon>
        <taxon>rosids</taxon>
        <taxon>fabids</taxon>
        <taxon>Fabales</taxon>
        <taxon>Fabaceae</taxon>
        <taxon>Papilionoideae</taxon>
        <taxon>50 kb inversion clade</taxon>
        <taxon>NPAAA clade</taxon>
        <taxon>indigoferoid/millettioid clade</taxon>
        <taxon>Phaseoleae</taxon>
        <taxon>Flemingia</taxon>
    </lineage>
</organism>
<dbReference type="EMBL" id="JBGMDY010000003">
    <property type="protein sequence ID" value="KAL2340576.1"/>
    <property type="molecule type" value="Genomic_DNA"/>
</dbReference>
<sequence length="99" mass="11066">MIIQINSSTDNFSHILFFKYLGSPIEGGQIHGCLSSVKPRCTCPQMKGKKMEKKSIGWIMKRPKDDFVVEKVDIHCDSVLSTKIVIYLNHDALVISGGI</sequence>